<name>A0AAV4GW38_9GAST</name>
<dbReference type="AlphaFoldDB" id="A0AAV4GW38"/>
<dbReference type="Proteomes" id="UP000762676">
    <property type="component" value="Unassembled WGS sequence"/>
</dbReference>
<reference evidence="2 3" key="1">
    <citation type="journal article" date="2021" name="Elife">
        <title>Chloroplast acquisition without the gene transfer in kleptoplastic sea slugs, Plakobranchus ocellatus.</title>
        <authorList>
            <person name="Maeda T."/>
            <person name="Takahashi S."/>
            <person name="Yoshida T."/>
            <person name="Shimamura S."/>
            <person name="Takaki Y."/>
            <person name="Nagai Y."/>
            <person name="Toyoda A."/>
            <person name="Suzuki Y."/>
            <person name="Arimoto A."/>
            <person name="Ishii H."/>
            <person name="Satoh N."/>
            <person name="Nishiyama T."/>
            <person name="Hasebe M."/>
            <person name="Maruyama T."/>
            <person name="Minagawa J."/>
            <person name="Obokata J."/>
            <person name="Shigenobu S."/>
        </authorList>
    </citation>
    <scope>NUCLEOTIDE SEQUENCE [LARGE SCALE GENOMIC DNA]</scope>
</reference>
<feature type="region of interest" description="Disordered" evidence="1">
    <location>
        <begin position="42"/>
        <end position="63"/>
    </location>
</feature>
<keyword evidence="3" id="KW-1185">Reference proteome</keyword>
<comment type="caution">
    <text evidence="2">The sequence shown here is derived from an EMBL/GenBank/DDBJ whole genome shotgun (WGS) entry which is preliminary data.</text>
</comment>
<sequence length="108" mass="11951">MKTGLISGCSFFLPARVKSDQPLAKYRGVMVRIQGQGKVWRESCGGGEQQRERGGKEEAWGTVRGGWSRGGMGSCGWGRGRDEGTREGEMEERQIYKVCGSNAKWNSF</sequence>
<accession>A0AAV4GW38</accession>
<organism evidence="2 3">
    <name type="scientific">Elysia marginata</name>
    <dbReference type="NCBI Taxonomy" id="1093978"/>
    <lineage>
        <taxon>Eukaryota</taxon>
        <taxon>Metazoa</taxon>
        <taxon>Spiralia</taxon>
        <taxon>Lophotrochozoa</taxon>
        <taxon>Mollusca</taxon>
        <taxon>Gastropoda</taxon>
        <taxon>Heterobranchia</taxon>
        <taxon>Euthyneura</taxon>
        <taxon>Panpulmonata</taxon>
        <taxon>Sacoglossa</taxon>
        <taxon>Placobranchoidea</taxon>
        <taxon>Plakobranchidae</taxon>
        <taxon>Elysia</taxon>
    </lineage>
</organism>
<gene>
    <name evidence="2" type="ORF">ElyMa_006142800</name>
</gene>
<evidence type="ECO:0000313" key="3">
    <source>
        <dbReference type="Proteomes" id="UP000762676"/>
    </source>
</evidence>
<feature type="compositionally biased region" description="Basic and acidic residues" evidence="1">
    <location>
        <begin position="49"/>
        <end position="59"/>
    </location>
</feature>
<proteinExistence type="predicted"/>
<evidence type="ECO:0000256" key="1">
    <source>
        <dbReference type="SAM" id="MobiDB-lite"/>
    </source>
</evidence>
<evidence type="ECO:0000313" key="2">
    <source>
        <dbReference type="EMBL" id="GFR90128.1"/>
    </source>
</evidence>
<dbReference type="EMBL" id="BMAT01012327">
    <property type="protein sequence ID" value="GFR90128.1"/>
    <property type="molecule type" value="Genomic_DNA"/>
</dbReference>
<protein>
    <submittedName>
        <fullName evidence="2">Uncharacterized protein</fullName>
    </submittedName>
</protein>